<dbReference type="AlphaFoldDB" id="A0A158CB62"/>
<evidence type="ECO:0000256" key="2">
    <source>
        <dbReference type="SAM" id="Phobius"/>
    </source>
</evidence>
<accession>A0A158CB62</accession>
<dbReference type="RefSeq" id="WP_087047544.1">
    <property type="nucleotide sequence ID" value="NZ_FCOB02000020.1"/>
</dbReference>
<feature type="transmembrane region" description="Helical" evidence="2">
    <location>
        <begin position="44"/>
        <end position="69"/>
    </location>
</feature>
<evidence type="ECO:0000313" key="3">
    <source>
        <dbReference type="EMBL" id="SAK79530.1"/>
    </source>
</evidence>
<dbReference type="EMBL" id="FCOB02000020">
    <property type="protein sequence ID" value="SAK79530.1"/>
    <property type="molecule type" value="Genomic_DNA"/>
</dbReference>
<keyword evidence="2" id="KW-0812">Transmembrane</keyword>
<feature type="region of interest" description="Disordered" evidence="1">
    <location>
        <begin position="1"/>
        <end position="37"/>
    </location>
</feature>
<keyword evidence="2" id="KW-1133">Transmembrane helix</keyword>
<keyword evidence="2" id="KW-0472">Membrane</keyword>
<evidence type="ECO:0000256" key="1">
    <source>
        <dbReference type="SAM" id="MobiDB-lite"/>
    </source>
</evidence>
<sequence>MTIRQSEPDDEPVGEQREGGRHSPRNGANPGAGHEGSRPYAKQLLWFIALWLLGVVSTALLVLPFHLLVSSAIHR</sequence>
<name>A0A158CB62_9BURK</name>
<dbReference type="Proteomes" id="UP000054978">
    <property type="component" value="Unassembled WGS sequence"/>
</dbReference>
<gene>
    <name evidence="3" type="ORF">AWB83_04157</name>
</gene>
<proteinExistence type="predicted"/>
<comment type="caution">
    <text evidence="3">The sequence shown here is derived from an EMBL/GenBank/DDBJ whole genome shotgun (WGS) entry which is preliminary data.</text>
</comment>
<evidence type="ECO:0000313" key="4">
    <source>
        <dbReference type="Proteomes" id="UP000054978"/>
    </source>
</evidence>
<protein>
    <submittedName>
        <fullName evidence="3">Uncharacterized protein</fullName>
    </submittedName>
</protein>
<reference evidence="3" key="1">
    <citation type="submission" date="2016-01" db="EMBL/GenBank/DDBJ databases">
        <authorList>
            <person name="Peeters C."/>
        </authorList>
    </citation>
    <scope>NUCLEOTIDE SEQUENCE [LARGE SCALE GENOMIC DNA]</scope>
    <source>
        <strain evidence="3">LMG 29326</strain>
    </source>
</reference>
<organism evidence="3 4">
    <name type="scientific">Caballeronia ptereochthonis</name>
    <dbReference type="NCBI Taxonomy" id="1777144"/>
    <lineage>
        <taxon>Bacteria</taxon>
        <taxon>Pseudomonadati</taxon>
        <taxon>Pseudomonadota</taxon>
        <taxon>Betaproteobacteria</taxon>
        <taxon>Burkholderiales</taxon>
        <taxon>Burkholderiaceae</taxon>
        <taxon>Caballeronia</taxon>
    </lineage>
</organism>
<keyword evidence="4" id="KW-1185">Reference proteome</keyword>